<proteinExistence type="predicted"/>
<evidence type="ECO:0000313" key="1">
    <source>
        <dbReference type="EMBL" id="MPN29354.1"/>
    </source>
</evidence>
<reference evidence="1" key="1">
    <citation type="submission" date="2019-08" db="EMBL/GenBank/DDBJ databases">
        <authorList>
            <person name="Kucharzyk K."/>
            <person name="Murdoch R.W."/>
            <person name="Higgins S."/>
            <person name="Loffler F."/>
        </authorList>
    </citation>
    <scope>NUCLEOTIDE SEQUENCE</scope>
</reference>
<sequence>MMLVIANNHAKPAADGKQVEDTRCCVHGIPGSTHVEHVVDHTLHPHHLNLTHHRFEDVQRQDGRHERVTPFGRLHLLGESHPQANVTANNG</sequence>
<dbReference type="EMBL" id="VSSQ01080007">
    <property type="protein sequence ID" value="MPN29354.1"/>
    <property type="molecule type" value="Genomic_DNA"/>
</dbReference>
<protein>
    <submittedName>
        <fullName evidence="1">Uncharacterized protein</fullName>
    </submittedName>
</protein>
<accession>A0A645GZ74</accession>
<gene>
    <name evidence="1" type="ORF">SDC9_176807</name>
</gene>
<name>A0A645GZ74_9ZZZZ</name>
<comment type="caution">
    <text evidence="1">The sequence shown here is derived from an EMBL/GenBank/DDBJ whole genome shotgun (WGS) entry which is preliminary data.</text>
</comment>
<organism evidence="1">
    <name type="scientific">bioreactor metagenome</name>
    <dbReference type="NCBI Taxonomy" id="1076179"/>
    <lineage>
        <taxon>unclassified sequences</taxon>
        <taxon>metagenomes</taxon>
        <taxon>ecological metagenomes</taxon>
    </lineage>
</organism>
<dbReference type="AlphaFoldDB" id="A0A645GZ74"/>